<dbReference type="PROSITE" id="PS50109">
    <property type="entry name" value="HIS_KIN"/>
    <property type="match status" value="1"/>
</dbReference>
<dbReference type="GO" id="GO:0005737">
    <property type="term" value="C:cytoplasm"/>
    <property type="evidence" value="ECO:0007669"/>
    <property type="project" value="UniProtKB-SubCell"/>
</dbReference>
<evidence type="ECO:0000256" key="5">
    <source>
        <dbReference type="ARBA" id="ARBA00012438"/>
    </source>
</evidence>
<evidence type="ECO:0000256" key="16">
    <source>
        <dbReference type="ARBA" id="ARBA00023012"/>
    </source>
</evidence>
<evidence type="ECO:0000259" key="21">
    <source>
        <dbReference type="PROSITE" id="PS50109"/>
    </source>
</evidence>
<comment type="cofactor">
    <cofactor evidence="2">
        <name>[4Fe-4S] cluster</name>
        <dbReference type="ChEBI" id="CHEBI:49883"/>
    </cofactor>
</comment>
<comment type="caution">
    <text evidence="23">The sequence shown here is derived from an EMBL/GenBank/DDBJ whole genome shotgun (WGS) entry which is preliminary data.</text>
</comment>
<dbReference type="EC" id="2.7.13.3" evidence="5"/>
<sequence length="234" mass="26565">MSIVHDITERKRMEDERINSKLTQQKAILNAILDTQEAERKRISEALHNGLGQLLYATKLQLGDMHPEKPLEKELQTSIDNLLNEAIKETRQLSFELMPSILRDFGLEAAIEEICKRVSSSKIQLQCEVLGLKDRLDEILETAIFRICQELLNNIIKHSQATEASIQLLNQKTKIVLRVEDNGIGFDPEKLDRTGLGLSSIRNRLQLIDGTLDIESEPGQGSLFTIKINKNKLK</sequence>
<reference evidence="23 24" key="1">
    <citation type="submission" date="2018-03" db="EMBL/GenBank/DDBJ databases">
        <title>Adhaeribacter sp. HMF7605 Genome sequencing and assembly.</title>
        <authorList>
            <person name="Kang H."/>
            <person name="Kang J."/>
            <person name="Cha I."/>
            <person name="Kim H."/>
            <person name="Joh K."/>
        </authorList>
    </citation>
    <scope>NUCLEOTIDE SEQUENCE [LARGE SCALE GENOMIC DNA]</scope>
    <source>
        <strain evidence="23 24">HMF7605</strain>
    </source>
</reference>
<evidence type="ECO:0000256" key="6">
    <source>
        <dbReference type="ARBA" id="ARBA00017322"/>
    </source>
</evidence>
<dbReference type="GO" id="GO:0005886">
    <property type="term" value="C:plasma membrane"/>
    <property type="evidence" value="ECO:0007669"/>
    <property type="project" value="UniProtKB-SubCell"/>
</dbReference>
<dbReference type="InterPro" id="IPR000700">
    <property type="entry name" value="PAS-assoc_C"/>
</dbReference>
<dbReference type="GO" id="GO:0046983">
    <property type="term" value="F:protein dimerization activity"/>
    <property type="evidence" value="ECO:0007669"/>
    <property type="project" value="InterPro"/>
</dbReference>
<evidence type="ECO:0000256" key="13">
    <source>
        <dbReference type="ARBA" id="ARBA00022777"/>
    </source>
</evidence>
<keyword evidence="24" id="KW-1185">Reference proteome</keyword>
<dbReference type="SUPFAM" id="SSF55874">
    <property type="entry name" value="ATPase domain of HSP90 chaperone/DNA topoisomerase II/histidine kinase"/>
    <property type="match status" value="1"/>
</dbReference>
<evidence type="ECO:0000313" key="24">
    <source>
        <dbReference type="Proteomes" id="UP000240357"/>
    </source>
</evidence>
<dbReference type="PRINTS" id="PR00344">
    <property type="entry name" value="BCTRLSENSOR"/>
</dbReference>
<organism evidence="23 24">
    <name type="scientific">Adhaeribacter arboris</name>
    <dbReference type="NCBI Taxonomy" id="2072846"/>
    <lineage>
        <taxon>Bacteria</taxon>
        <taxon>Pseudomonadati</taxon>
        <taxon>Bacteroidota</taxon>
        <taxon>Cytophagia</taxon>
        <taxon>Cytophagales</taxon>
        <taxon>Hymenobacteraceae</taxon>
        <taxon>Adhaeribacter</taxon>
    </lineage>
</organism>
<dbReference type="SMART" id="SM00387">
    <property type="entry name" value="HATPase_c"/>
    <property type="match status" value="1"/>
</dbReference>
<feature type="domain" description="Histidine kinase" evidence="21">
    <location>
        <begin position="42"/>
        <end position="232"/>
    </location>
</feature>
<dbReference type="PANTHER" id="PTHR24421">
    <property type="entry name" value="NITRATE/NITRITE SENSOR PROTEIN NARX-RELATED"/>
    <property type="match status" value="1"/>
</dbReference>
<evidence type="ECO:0000256" key="4">
    <source>
        <dbReference type="ARBA" id="ARBA00004651"/>
    </source>
</evidence>
<dbReference type="InterPro" id="IPR005467">
    <property type="entry name" value="His_kinase_dom"/>
</dbReference>
<dbReference type="CDD" id="cd16917">
    <property type="entry name" value="HATPase_UhpB-NarQ-NarX-like"/>
    <property type="match status" value="1"/>
</dbReference>
<dbReference type="InterPro" id="IPR036890">
    <property type="entry name" value="HATPase_C_sf"/>
</dbReference>
<evidence type="ECO:0000256" key="12">
    <source>
        <dbReference type="ARBA" id="ARBA00022723"/>
    </source>
</evidence>
<gene>
    <name evidence="23" type="ORF">AHMF7605_06020</name>
</gene>
<dbReference type="GO" id="GO:0000155">
    <property type="term" value="F:phosphorelay sensor kinase activity"/>
    <property type="evidence" value="ECO:0007669"/>
    <property type="project" value="InterPro"/>
</dbReference>
<dbReference type="InterPro" id="IPR004358">
    <property type="entry name" value="Sig_transdc_His_kin-like_C"/>
</dbReference>
<dbReference type="InterPro" id="IPR003594">
    <property type="entry name" value="HATPase_dom"/>
</dbReference>
<evidence type="ECO:0000256" key="17">
    <source>
        <dbReference type="ARBA" id="ARBA00023014"/>
    </source>
</evidence>
<keyword evidence="7" id="KW-1003">Cell membrane</keyword>
<dbReference type="Proteomes" id="UP000240357">
    <property type="component" value="Unassembled WGS sequence"/>
</dbReference>
<evidence type="ECO:0000256" key="18">
    <source>
        <dbReference type="ARBA" id="ARBA00023136"/>
    </source>
</evidence>
<keyword evidence="15" id="KW-0408">Iron</keyword>
<dbReference type="GO" id="GO:0051539">
    <property type="term" value="F:4 iron, 4 sulfur cluster binding"/>
    <property type="evidence" value="ECO:0007669"/>
    <property type="project" value="UniProtKB-KW"/>
</dbReference>
<keyword evidence="8" id="KW-0004">4Fe-4S</keyword>
<accession>A0A2T2YC89</accession>
<keyword evidence="14" id="KW-1133">Transmembrane helix</keyword>
<keyword evidence="18" id="KW-0472">Membrane</keyword>
<evidence type="ECO:0000256" key="15">
    <source>
        <dbReference type="ARBA" id="ARBA00023004"/>
    </source>
</evidence>
<proteinExistence type="predicted"/>
<evidence type="ECO:0000313" key="23">
    <source>
        <dbReference type="EMBL" id="PSR53114.1"/>
    </source>
</evidence>
<evidence type="ECO:0000256" key="10">
    <source>
        <dbReference type="ARBA" id="ARBA00022679"/>
    </source>
</evidence>
<keyword evidence="17" id="KW-0411">Iron-sulfur</keyword>
<keyword evidence="11" id="KW-0812">Transmembrane</keyword>
<comment type="function">
    <text evidence="19">Member of the two-component regulatory system NreB/NreC involved in the control of dissimilatory nitrate/nitrite reduction in response to oxygen. NreB functions as a direct oxygen sensor histidine kinase which is autophosphorylated, in the absence of oxygen, probably at the conserved histidine residue, and transfers its phosphate group probably to a conserved aspartate residue of NreC. NreB/NreC activates the expression of the nitrate (narGHJI) and nitrite (nir) reductase operons, as well as the putative nitrate transporter gene narT.</text>
</comment>
<evidence type="ECO:0000256" key="11">
    <source>
        <dbReference type="ARBA" id="ARBA00022692"/>
    </source>
</evidence>
<evidence type="ECO:0000256" key="3">
    <source>
        <dbReference type="ARBA" id="ARBA00004496"/>
    </source>
</evidence>
<dbReference type="AlphaFoldDB" id="A0A2T2YC89"/>
<protein>
    <recommendedName>
        <fullName evidence="6">Oxygen sensor histidine kinase NreB</fullName>
        <ecNumber evidence="5">2.7.13.3</ecNumber>
    </recommendedName>
    <alternativeName>
        <fullName evidence="20">Nitrogen regulation protein B</fullName>
    </alternativeName>
</protein>
<dbReference type="GO" id="GO:0046872">
    <property type="term" value="F:metal ion binding"/>
    <property type="evidence" value="ECO:0007669"/>
    <property type="project" value="UniProtKB-KW"/>
</dbReference>
<dbReference type="InterPro" id="IPR050482">
    <property type="entry name" value="Sensor_HK_TwoCompSys"/>
</dbReference>
<keyword evidence="13" id="KW-0418">Kinase</keyword>
<comment type="subcellular location">
    <subcellularLocation>
        <location evidence="4">Cell membrane</location>
        <topology evidence="4">Multi-pass membrane protein</topology>
    </subcellularLocation>
    <subcellularLocation>
        <location evidence="3">Cytoplasm</location>
    </subcellularLocation>
</comment>
<dbReference type="PANTHER" id="PTHR24421:SF37">
    <property type="entry name" value="SENSOR HISTIDINE KINASE NARS"/>
    <property type="match status" value="1"/>
</dbReference>
<dbReference type="EMBL" id="PYFT01000001">
    <property type="protein sequence ID" value="PSR53114.1"/>
    <property type="molecule type" value="Genomic_DNA"/>
</dbReference>
<dbReference type="Gene3D" id="1.20.5.1930">
    <property type="match status" value="1"/>
</dbReference>
<evidence type="ECO:0000256" key="8">
    <source>
        <dbReference type="ARBA" id="ARBA00022485"/>
    </source>
</evidence>
<dbReference type="Pfam" id="PF02518">
    <property type="entry name" value="HATPase_c"/>
    <property type="match status" value="1"/>
</dbReference>
<dbReference type="Gene3D" id="3.30.565.10">
    <property type="entry name" value="Histidine kinase-like ATPase, C-terminal domain"/>
    <property type="match status" value="1"/>
</dbReference>
<dbReference type="InterPro" id="IPR011712">
    <property type="entry name" value="Sig_transdc_His_kin_sub3_dim/P"/>
</dbReference>
<dbReference type="PROSITE" id="PS50113">
    <property type="entry name" value="PAC"/>
    <property type="match status" value="1"/>
</dbReference>
<keyword evidence="16" id="KW-0902">Two-component regulatory system</keyword>
<comment type="catalytic activity">
    <reaction evidence="1">
        <text>ATP + protein L-histidine = ADP + protein N-phospho-L-histidine.</text>
        <dbReference type="EC" id="2.7.13.3"/>
    </reaction>
</comment>
<evidence type="ECO:0000256" key="14">
    <source>
        <dbReference type="ARBA" id="ARBA00022989"/>
    </source>
</evidence>
<keyword evidence="10" id="KW-0808">Transferase</keyword>
<evidence type="ECO:0000256" key="20">
    <source>
        <dbReference type="ARBA" id="ARBA00030800"/>
    </source>
</evidence>
<evidence type="ECO:0000256" key="1">
    <source>
        <dbReference type="ARBA" id="ARBA00000085"/>
    </source>
</evidence>
<feature type="domain" description="PAC" evidence="22">
    <location>
        <begin position="1"/>
        <end position="19"/>
    </location>
</feature>
<name>A0A2T2YC89_9BACT</name>
<evidence type="ECO:0000256" key="2">
    <source>
        <dbReference type="ARBA" id="ARBA00001966"/>
    </source>
</evidence>
<evidence type="ECO:0000256" key="9">
    <source>
        <dbReference type="ARBA" id="ARBA00022490"/>
    </source>
</evidence>
<keyword evidence="12" id="KW-0479">Metal-binding</keyword>
<evidence type="ECO:0000256" key="7">
    <source>
        <dbReference type="ARBA" id="ARBA00022475"/>
    </source>
</evidence>
<keyword evidence="9" id="KW-0963">Cytoplasm</keyword>
<evidence type="ECO:0000259" key="22">
    <source>
        <dbReference type="PROSITE" id="PS50113"/>
    </source>
</evidence>
<dbReference type="Pfam" id="PF07730">
    <property type="entry name" value="HisKA_3"/>
    <property type="match status" value="1"/>
</dbReference>
<evidence type="ECO:0000256" key="19">
    <source>
        <dbReference type="ARBA" id="ARBA00024827"/>
    </source>
</evidence>